<evidence type="ECO:0000256" key="4">
    <source>
        <dbReference type="ARBA" id="ARBA00023235"/>
    </source>
</evidence>
<dbReference type="Gene3D" id="3.10.50.40">
    <property type="match status" value="1"/>
</dbReference>
<dbReference type="PANTHER" id="PTHR43811">
    <property type="entry name" value="FKBP-TYPE PEPTIDYL-PROLYL CIS-TRANS ISOMERASE FKPA"/>
    <property type="match status" value="1"/>
</dbReference>
<accession>A0A6J5ZV27</accession>
<evidence type="ECO:0000259" key="5">
    <source>
        <dbReference type="PROSITE" id="PS50059"/>
    </source>
</evidence>
<comment type="catalytic activity">
    <reaction evidence="1">
        <text>[protein]-peptidylproline (omega=180) = [protein]-peptidylproline (omega=0)</text>
        <dbReference type="Rhea" id="RHEA:16237"/>
        <dbReference type="Rhea" id="RHEA-COMP:10747"/>
        <dbReference type="Rhea" id="RHEA-COMP:10748"/>
        <dbReference type="ChEBI" id="CHEBI:83833"/>
        <dbReference type="ChEBI" id="CHEBI:83834"/>
        <dbReference type="EC" id="5.2.1.8"/>
    </reaction>
</comment>
<protein>
    <recommendedName>
        <fullName evidence="2">peptidylprolyl isomerase</fullName>
        <ecNumber evidence="2">5.2.1.8</ecNumber>
    </recommendedName>
</protein>
<evidence type="ECO:0000256" key="2">
    <source>
        <dbReference type="ARBA" id="ARBA00013194"/>
    </source>
</evidence>
<dbReference type="AlphaFoldDB" id="A0A6J5ZV27"/>
<dbReference type="EMBL" id="CAESAO010000114">
    <property type="protein sequence ID" value="CAB4345885.1"/>
    <property type="molecule type" value="Genomic_DNA"/>
</dbReference>
<dbReference type="EC" id="5.2.1.8" evidence="2"/>
<dbReference type="SUPFAM" id="SSF54534">
    <property type="entry name" value="FKBP-like"/>
    <property type="match status" value="1"/>
</dbReference>
<dbReference type="FunFam" id="3.10.50.40:FF:000006">
    <property type="entry name" value="Peptidyl-prolyl cis-trans isomerase"/>
    <property type="match status" value="1"/>
</dbReference>
<gene>
    <name evidence="6" type="ORF">UFOPK3522_01193</name>
</gene>
<keyword evidence="4" id="KW-0413">Isomerase</keyword>
<dbReference type="Pfam" id="PF00254">
    <property type="entry name" value="FKBP_C"/>
    <property type="match status" value="1"/>
</dbReference>
<sequence>MTVQYVGVLFANGKEFDSSWKAGKAFTFDLGSGGVIAGWDQGVEGMKVGGRRRLIIPADLAYGEAGSPPAIPANAALVFDVDLVSVKAG</sequence>
<dbReference type="PANTHER" id="PTHR43811:SF19">
    <property type="entry name" value="39 KDA FK506-BINDING NUCLEAR PROTEIN"/>
    <property type="match status" value="1"/>
</dbReference>
<dbReference type="PROSITE" id="PS50059">
    <property type="entry name" value="FKBP_PPIASE"/>
    <property type="match status" value="1"/>
</dbReference>
<reference evidence="6" key="1">
    <citation type="submission" date="2020-05" db="EMBL/GenBank/DDBJ databases">
        <authorList>
            <person name="Chiriac C."/>
            <person name="Salcher M."/>
            <person name="Ghai R."/>
            <person name="Kavagutti S V."/>
        </authorList>
    </citation>
    <scope>NUCLEOTIDE SEQUENCE</scope>
</reference>
<organism evidence="6">
    <name type="scientific">freshwater metagenome</name>
    <dbReference type="NCBI Taxonomy" id="449393"/>
    <lineage>
        <taxon>unclassified sequences</taxon>
        <taxon>metagenomes</taxon>
        <taxon>ecological metagenomes</taxon>
    </lineage>
</organism>
<dbReference type="InterPro" id="IPR001179">
    <property type="entry name" value="PPIase_FKBP_dom"/>
</dbReference>
<evidence type="ECO:0000256" key="3">
    <source>
        <dbReference type="ARBA" id="ARBA00023110"/>
    </source>
</evidence>
<proteinExistence type="predicted"/>
<keyword evidence="3" id="KW-0697">Rotamase</keyword>
<evidence type="ECO:0000256" key="1">
    <source>
        <dbReference type="ARBA" id="ARBA00000971"/>
    </source>
</evidence>
<evidence type="ECO:0000313" key="6">
    <source>
        <dbReference type="EMBL" id="CAB4345885.1"/>
    </source>
</evidence>
<name>A0A6J5ZV27_9ZZZZ</name>
<feature type="domain" description="PPIase FKBP-type" evidence="5">
    <location>
        <begin position="1"/>
        <end position="87"/>
    </location>
</feature>
<dbReference type="GO" id="GO:0003755">
    <property type="term" value="F:peptidyl-prolyl cis-trans isomerase activity"/>
    <property type="evidence" value="ECO:0007669"/>
    <property type="project" value="UniProtKB-KW"/>
</dbReference>
<dbReference type="InterPro" id="IPR046357">
    <property type="entry name" value="PPIase_dom_sf"/>
</dbReference>